<sequence length="195" mass="20917">MGKNSNNTPPIVAIQTAIGAAVGTGAAAVAATSAVDPTAQLIGLISTSPWIAGLCYVIVNLGGKHIAMNLTPEQEKMLGSAWIRPIIIFCLCFVATRNIITAFWLTMAFMLVFYVIFYEASPLCLLRVIPKQDEPPKAPDYPSSQQQQGQQPQPQPSAPAGSPSMIPLFMKGPLAVPDPNLAVEEANYLKNMKMF</sequence>
<accession>A0A6C0BJE5</accession>
<keyword evidence="2" id="KW-1133">Transmembrane helix</keyword>
<feature type="transmembrane region" description="Helical" evidence="2">
    <location>
        <begin position="82"/>
        <end position="105"/>
    </location>
</feature>
<feature type="region of interest" description="Disordered" evidence="1">
    <location>
        <begin position="136"/>
        <end position="163"/>
    </location>
</feature>
<feature type="transmembrane region" description="Helical" evidence="2">
    <location>
        <begin position="41"/>
        <end position="61"/>
    </location>
</feature>
<proteinExistence type="predicted"/>
<name>A0A6C0BJE5_9ZZZZ</name>
<organism evidence="3">
    <name type="scientific">viral metagenome</name>
    <dbReference type="NCBI Taxonomy" id="1070528"/>
    <lineage>
        <taxon>unclassified sequences</taxon>
        <taxon>metagenomes</taxon>
        <taxon>organismal metagenomes</taxon>
    </lineage>
</organism>
<feature type="compositionally biased region" description="Low complexity" evidence="1">
    <location>
        <begin position="142"/>
        <end position="163"/>
    </location>
</feature>
<keyword evidence="2" id="KW-0812">Transmembrane</keyword>
<evidence type="ECO:0000256" key="1">
    <source>
        <dbReference type="SAM" id="MobiDB-lite"/>
    </source>
</evidence>
<dbReference type="AlphaFoldDB" id="A0A6C0BJE5"/>
<evidence type="ECO:0000256" key="2">
    <source>
        <dbReference type="SAM" id="Phobius"/>
    </source>
</evidence>
<feature type="transmembrane region" description="Helical" evidence="2">
    <location>
        <begin position="12"/>
        <end position="35"/>
    </location>
</feature>
<keyword evidence="2" id="KW-0472">Membrane</keyword>
<protein>
    <submittedName>
        <fullName evidence="3">Uncharacterized protein</fullName>
    </submittedName>
</protein>
<reference evidence="3" key="1">
    <citation type="journal article" date="2020" name="Nature">
        <title>Giant virus diversity and host interactions through global metagenomics.</title>
        <authorList>
            <person name="Schulz F."/>
            <person name="Roux S."/>
            <person name="Paez-Espino D."/>
            <person name="Jungbluth S."/>
            <person name="Walsh D.A."/>
            <person name="Denef V.J."/>
            <person name="McMahon K.D."/>
            <person name="Konstantinidis K.T."/>
            <person name="Eloe-Fadrosh E.A."/>
            <person name="Kyrpides N.C."/>
            <person name="Woyke T."/>
        </authorList>
    </citation>
    <scope>NUCLEOTIDE SEQUENCE</scope>
    <source>
        <strain evidence="3">GVMAG-M-3300013006-15</strain>
    </source>
</reference>
<feature type="transmembrane region" description="Helical" evidence="2">
    <location>
        <begin position="111"/>
        <end position="129"/>
    </location>
</feature>
<dbReference type="EMBL" id="MN739162">
    <property type="protein sequence ID" value="QHS91679.1"/>
    <property type="molecule type" value="Genomic_DNA"/>
</dbReference>
<evidence type="ECO:0000313" key="3">
    <source>
        <dbReference type="EMBL" id="QHS91679.1"/>
    </source>
</evidence>